<gene>
    <name evidence="1" type="ORF">EZ437_13145</name>
</gene>
<reference evidence="1 2" key="1">
    <citation type="submission" date="2019-02" db="EMBL/GenBank/DDBJ databases">
        <title>Pedobacter sp. RP-1-14 sp. nov., isolated from Arctic soil.</title>
        <authorList>
            <person name="Dahal R.H."/>
        </authorList>
    </citation>
    <scope>NUCLEOTIDE SEQUENCE [LARGE SCALE GENOMIC DNA]</scope>
    <source>
        <strain evidence="1 2">RP-1-14</strain>
    </source>
</reference>
<dbReference type="OrthoDB" id="9801773at2"/>
<dbReference type="Proteomes" id="UP000293347">
    <property type="component" value="Unassembled WGS sequence"/>
</dbReference>
<name>A0A4R0NN45_9SPHI</name>
<keyword evidence="2" id="KW-1185">Reference proteome</keyword>
<keyword evidence="1" id="KW-0131">Cell cycle</keyword>
<organism evidence="1 2">
    <name type="scientific">Pedobacter psychroterrae</name>
    <dbReference type="NCBI Taxonomy" id="2530453"/>
    <lineage>
        <taxon>Bacteria</taxon>
        <taxon>Pseudomonadati</taxon>
        <taxon>Bacteroidota</taxon>
        <taxon>Sphingobacteriia</taxon>
        <taxon>Sphingobacteriales</taxon>
        <taxon>Sphingobacteriaceae</taxon>
        <taxon>Pedobacter</taxon>
    </lineage>
</organism>
<dbReference type="GO" id="GO:0051301">
    <property type="term" value="P:cell division"/>
    <property type="evidence" value="ECO:0007669"/>
    <property type="project" value="UniProtKB-KW"/>
</dbReference>
<dbReference type="InterPro" id="IPR023393">
    <property type="entry name" value="START-like_dom_sf"/>
</dbReference>
<protein>
    <submittedName>
        <fullName evidence="1">Cell division protein</fullName>
    </submittedName>
</protein>
<sequence length="152" mass="17270">MPKFVLKTKIYATPDVCFNLARSIDLHLDTMKHTGERAIAGVTTGLIGLNETVTWKAKHFGVMMKLTSKITACEIPVLFTDEMVTGPFKMMIHQHVFEQKAGYTLMTDEFTYESPLGILGKLADALFLRKYMQELIEHRNQVIKQKAEAYAK</sequence>
<keyword evidence="1" id="KW-0132">Cell division</keyword>
<proteinExistence type="predicted"/>
<evidence type="ECO:0000313" key="2">
    <source>
        <dbReference type="Proteomes" id="UP000293347"/>
    </source>
</evidence>
<accession>A0A4R0NN45</accession>
<dbReference type="CDD" id="cd07820">
    <property type="entry name" value="SRPBCC_3"/>
    <property type="match status" value="1"/>
</dbReference>
<dbReference type="Gene3D" id="3.30.530.20">
    <property type="match status" value="1"/>
</dbReference>
<dbReference type="RefSeq" id="WP_131596459.1">
    <property type="nucleotide sequence ID" value="NZ_SJSL01000002.1"/>
</dbReference>
<dbReference type="AlphaFoldDB" id="A0A4R0NN45"/>
<dbReference type="EMBL" id="SJSL01000002">
    <property type="protein sequence ID" value="TCD01659.1"/>
    <property type="molecule type" value="Genomic_DNA"/>
</dbReference>
<evidence type="ECO:0000313" key="1">
    <source>
        <dbReference type="EMBL" id="TCD01659.1"/>
    </source>
</evidence>
<comment type="caution">
    <text evidence="1">The sequence shown here is derived from an EMBL/GenBank/DDBJ whole genome shotgun (WGS) entry which is preliminary data.</text>
</comment>
<dbReference type="SUPFAM" id="SSF55961">
    <property type="entry name" value="Bet v1-like"/>
    <property type="match status" value="1"/>
</dbReference>